<comment type="caution">
    <text evidence="11">The sequence shown here is derived from an EMBL/GenBank/DDBJ whole genome shotgun (WGS) entry which is preliminary data.</text>
</comment>
<keyword evidence="4" id="KW-0967">Endosome</keyword>
<evidence type="ECO:0000256" key="1">
    <source>
        <dbReference type="ARBA" id="ARBA00004530"/>
    </source>
</evidence>
<dbReference type="PANTHER" id="PTHR11506:SF6">
    <property type="entry name" value="LYSOSOME-ASSOCIATED MEMBRANE GLYCOPROTEIN 2"/>
    <property type="match status" value="1"/>
</dbReference>
<keyword evidence="6 8" id="KW-0472">Membrane</keyword>
<evidence type="ECO:0000256" key="7">
    <source>
        <dbReference type="ARBA" id="ARBA00023180"/>
    </source>
</evidence>
<evidence type="ECO:0000259" key="10">
    <source>
        <dbReference type="Pfam" id="PF01299"/>
    </source>
</evidence>
<dbReference type="PANTHER" id="PTHR11506">
    <property type="entry name" value="LYSOSOME-ASSOCIATED MEMBRANE GLYCOPROTEIN"/>
    <property type="match status" value="1"/>
</dbReference>
<keyword evidence="12" id="KW-1185">Reference proteome</keyword>
<evidence type="ECO:0000313" key="11">
    <source>
        <dbReference type="EMBL" id="CAJ0936778.1"/>
    </source>
</evidence>
<sequence length="357" mass="39350">MAVDEGMVNWINDYLTDRPQFPHSIWHSFIRSTYGAIIKGLMKSEAFDVQVKDESNHTCIHASMSVNFTIKYETESGTNKSISFVAPDDVTTSGSTCGSSEAAALLVVNFMNNHSWSVNFTRDSTVYSIDVIVFTYNTNDSTLFPDAKRKGLLTTATSVNDPIPINATYTCVQHKDIITENVVQDYWNVSLLAYAQDVTVIRDFHCSEDLPTTHAPTTTTTPTPSPKPEDKPSTGNYSVISGNETCLMATMGLQLNASVFVGGHNVWKLFNINPNATISSGSWISHISNNNLSFWEASVGKSYLCHKEQLLVVSKDLSINTFEVRVQPFGIHNATYDEGKDVCPNCDNTIGLYCCSA</sequence>
<comment type="similarity">
    <text evidence="8">Belongs to the LAMP family.</text>
</comment>
<accession>A0ABN9L9V5</accession>
<name>A0ABN9L9V5_9NEOB</name>
<dbReference type="PROSITE" id="PS51407">
    <property type="entry name" value="LAMP_3"/>
    <property type="match status" value="1"/>
</dbReference>
<keyword evidence="2 8" id="KW-0812">Transmembrane</keyword>
<reference evidence="11" key="1">
    <citation type="submission" date="2023-07" db="EMBL/GenBank/DDBJ databases">
        <authorList>
            <person name="Stuckert A."/>
        </authorList>
    </citation>
    <scope>NUCLEOTIDE SEQUENCE</scope>
</reference>
<evidence type="ECO:0000256" key="9">
    <source>
        <dbReference type="SAM" id="MobiDB-lite"/>
    </source>
</evidence>
<feature type="domain" description="Lysosome-associated membrane glycoprotein 2-like luminal" evidence="10">
    <location>
        <begin position="281"/>
        <end position="331"/>
    </location>
</feature>
<dbReference type="InterPro" id="IPR048528">
    <property type="entry name" value="Lamp2-like_luminal"/>
</dbReference>
<dbReference type="EMBL" id="CAUEEQ010012878">
    <property type="protein sequence ID" value="CAJ0936778.1"/>
    <property type="molecule type" value="Genomic_DNA"/>
</dbReference>
<feature type="compositionally biased region" description="Low complexity" evidence="9">
    <location>
        <begin position="212"/>
        <end position="222"/>
    </location>
</feature>
<comment type="caution">
    <text evidence="8">Lacks conserved residue(s) required for the propagation of feature annotation.</text>
</comment>
<evidence type="ECO:0000256" key="2">
    <source>
        <dbReference type="ARBA" id="ARBA00022692"/>
    </source>
</evidence>
<organism evidence="11 12">
    <name type="scientific">Ranitomeya imitator</name>
    <name type="common">mimic poison frog</name>
    <dbReference type="NCBI Taxonomy" id="111125"/>
    <lineage>
        <taxon>Eukaryota</taxon>
        <taxon>Metazoa</taxon>
        <taxon>Chordata</taxon>
        <taxon>Craniata</taxon>
        <taxon>Vertebrata</taxon>
        <taxon>Euteleostomi</taxon>
        <taxon>Amphibia</taxon>
        <taxon>Batrachia</taxon>
        <taxon>Anura</taxon>
        <taxon>Neobatrachia</taxon>
        <taxon>Hyloidea</taxon>
        <taxon>Dendrobatidae</taxon>
        <taxon>Dendrobatinae</taxon>
        <taxon>Ranitomeya</taxon>
    </lineage>
</organism>
<proteinExistence type="inferred from homology"/>
<evidence type="ECO:0000256" key="3">
    <source>
        <dbReference type="ARBA" id="ARBA00022729"/>
    </source>
</evidence>
<evidence type="ECO:0000313" key="12">
    <source>
        <dbReference type="Proteomes" id="UP001176940"/>
    </source>
</evidence>
<comment type="subcellular location">
    <subcellularLocation>
        <location evidence="1">Endosome membrane</location>
        <topology evidence="1">Single-pass type I membrane protein</topology>
    </subcellularLocation>
    <subcellularLocation>
        <location evidence="8">Lysosome membrane</location>
        <topology evidence="8">Single-pass type I membrane protein</topology>
    </subcellularLocation>
</comment>
<dbReference type="InterPro" id="IPR002000">
    <property type="entry name" value="Lysosome-assoc_membr_glycop"/>
</dbReference>
<dbReference type="Gene3D" id="2.40.160.110">
    <property type="match status" value="3"/>
</dbReference>
<evidence type="ECO:0000256" key="8">
    <source>
        <dbReference type="PROSITE-ProRule" id="PRU00740"/>
    </source>
</evidence>
<evidence type="ECO:0000256" key="4">
    <source>
        <dbReference type="ARBA" id="ARBA00022753"/>
    </source>
</evidence>
<evidence type="ECO:0000256" key="5">
    <source>
        <dbReference type="ARBA" id="ARBA00022989"/>
    </source>
</evidence>
<dbReference type="Pfam" id="PF01299">
    <property type="entry name" value="Lamp2-like_luminal"/>
    <property type="match status" value="2"/>
</dbReference>
<keyword evidence="3" id="KW-0732">Signal</keyword>
<protein>
    <recommendedName>
        <fullName evidence="10">Lysosome-associated membrane glycoprotein 2-like luminal domain-containing protein</fullName>
    </recommendedName>
</protein>
<dbReference type="Proteomes" id="UP001176940">
    <property type="component" value="Unassembled WGS sequence"/>
</dbReference>
<keyword evidence="5" id="KW-1133">Transmembrane helix</keyword>
<evidence type="ECO:0000256" key="6">
    <source>
        <dbReference type="ARBA" id="ARBA00023136"/>
    </source>
</evidence>
<keyword evidence="7" id="KW-0325">Glycoprotein</keyword>
<feature type="domain" description="Lysosome-associated membrane glycoprotein 2-like luminal" evidence="10">
    <location>
        <begin position="50"/>
        <end position="176"/>
    </location>
</feature>
<feature type="region of interest" description="Disordered" evidence="9">
    <location>
        <begin position="211"/>
        <end position="236"/>
    </location>
</feature>
<gene>
    <name evidence="11" type="ORF">RIMI_LOCUS6961731</name>
</gene>
<keyword evidence="8" id="KW-0458">Lysosome</keyword>